<reference evidence="1" key="1">
    <citation type="submission" date="2021-02" db="EMBL/GenBank/DDBJ databases">
        <authorList>
            <person name="Nowell W R."/>
        </authorList>
    </citation>
    <scope>NUCLEOTIDE SEQUENCE</scope>
</reference>
<feature type="non-terminal residue" evidence="1">
    <location>
        <position position="1"/>
    </location>
</feature>
<organism evidence="1 2">
    <name type="scientific">Rotaria socialis</name>
    <dbReference type="NCBI Taxonomy" id="392032"/>
    <lineage>
        <taxon>Eukaryota</taxon>
        <taxon>Metazoa</taxon>
        <taxon>Spiralia</taxon>
        <taxon>Gnathifera</taxon>
        <taxon>Rotifera</taxon>
        <taxon>Eurotatoria</taxon>
        <taxon>Bdelloidea</taxon>
        <taxon>Philodinida</taxon>
        <taxon>Philodinidae</taxon>
        <taxon>Rotaria</taxon>
    </lineage>
</organism>
<keyword evidence="2" id="KW-1185">Reference proteome</keyword>
<protein>
    <submittedName>
        <fullName evidence="1">Uncharacterized protein</fullName>
    </submittedName>
</protein>
<proteinExistence type="predicted"/>
<accession>A0A821GZF1</accession>
<comment type="caution">
    <text evidence="1">The sequence shown here is derived from an EMBL/GenBank/DDBJ whole genome shotgun (WGS) entry which is preliminary data.</text>
</comment>
<dbReference type="AlphaFoldDB" id="A0A821GZF1"/>
<gene>
    <name evidence="1" type="ORF">UJA718_LOCUS34796</name>
</gene>
<dbReference type="Proteomes" id="UP000663873">
    <property type="component" value="Unassembled WGS sequence"/>
</dbReference>
<sequence>RLYRGTSMILISPSSSFSIGALTLIRLSRVR</sequence>
<evidence type="ECO:0000313" key="1">
    <source>
        <dbReference type="EMBL" id="CAF4671871.1"/>
    </source>
</evidence>
<evidence type="ECO:0000313" key="2">
    <source>
        <dbReference type="Proteomes" id="UP000663873"/>
    </source>
</evidence>
<dbReference type="EMBL" id="CAJOBP010031833">
    <property type="protein sequence ID" value="CAF4671871.1"/>
    <property type="molecule type" value="Genomic_DNA"/>
</dbReference>
<name>A0A821GZF1_9BILA</name>